<organism evidence="1">
    <name type="scientific">marine sediment metagenome</name>
    <dbReference type="NCBI Taxonomy" id="412755"/>
    <lineage>
        <taxon>unclassified sequences</taxon>
        <taxon>metagenomes</taxon>
        <taxon>ecological metagenomes</taxon>
    </lineage>
</organism>
<evidence type="ECO:0000313" key="1">
    <source>
        <dbReference type="EMBL" id="KKN21913.1"/>
    </source>
</evidence>
<accession>A0A0F9RXL6</accession>
<dbReference type="AlphaFoldDB" id="A0A0F9RXL6"/>
<protein>
    <submittedName>
        <fullName evidence="1">Uncharacterized protein</fullName>
    </submittedName>
</protein>
<sequence>MPGIHSVKGRCHACGHARVMPRTELCGLCLSRKQEAVLRLIELRRCWLNRDNGPMHQCTTSLASLQRKRSDYSPRITAEDVGREKLQCSVCGESHLRVLCPREHIRFPAPHNQRPAALGIDKLDDPEAAAAFWRYLYELGYVD</sequence>
<gene>
    <name evidence="1" type="ORF">LCGC14_0920430</name>
</gene>
<comment type="caution">
    <text evidence="1">The sequence shown here is derived from an EMBL/GenBank/DDBJ whole genome shotgun (WGS) entry which is preliminary data.</text>
</comment>
<reference evidence="1" key="1">
    <citation type="journal article" date="2015" name="Nature">
        <title>Complex archaea that bridge the gap between prokaryotes and eukaryotes.</title>
        <authorList>
            <person name="Spang A."/>
            <person name="Saw J.H."/>
            <person name="Jorgensen S.L."/>
            <person name="Zaremba-Niedzwiedzka K."/>
            <person name="Martijn J."/>
            <person name="Lind A.E."/>
            <person name="van Eijk R."/>
            <person name="Schleper C."/>
            <person name="Guy L."/>
            <person name="Ettema T.J."/>
        </authorList>
    </citation>
    <scope>NUCLEOTIDE SEQUENCE</scope>
</reference>
<dbReference type="EMBL" id="LAZR01003107">
    <property type="protein sequence ID" value="KKN21913.1"/>
    <property type="molecule type" value="Genomic_DNA"/>
</dbReference>
<proteinExistence type="predicted"/>
<name>A0A0F9RXL6_9ZZZZ</name>